<name>W8VVC5_9FLAO</name>
<dbReference type="HOGENOM" id="CLU_3346591_0_0_10"/>
<organism evidence="1 2">
    <name type="scientific">Nonlabens marinus S1-08</name>
    <dbReference type="NCBI Taxonomy" id="1454201"/>
    <lineage>
        <taxon>Bacteria</taxon>
        <taxon>Pseudomonadati</taxon>
        <taxon>Bacteroidota</taxon>
        <taxon>Flavobacteriia</taxon>
        <taxon>Flavobacteriales</taxon>
        <taxon>Flavobacteriaceae</taxon>
        <taxon>Nonlabens</taxon>
    </lineage>
</organism>
<evidence type="ECO:0000313" key="1">
    <source>
        <dbReference type="EMBL" id="BAO55323.1"/>
    </source>
</evidence>
<reference evidence="1 2" key="1">
    <citation type="journal article" date="2014" name="Proc. Natl. Acad. Sci. U.S.A.">
        <title>Functional characterization of flavobacteria rhodopsins reveals a unique class of light-driven chloride pump in bacteria.</title>
        <authorList>
            <person name="Yoshizawa S."/>
            <person name="Kumagai Y."/>
            <person name="Kim H."/>
            <person name="Ogura Y."/>
            <person name="Hayashi T."/>
            <person name="Iwasaki W."/>
            <person name="DeLong E.F."/>
            <person name="Kogure K."/>
        </authorList>
    </citation>
    <scope>NUCLEOTIDE SEQUENCE [LARGE SCALE GENOMIC DNA]</scope>
    <source>
        <strain evidence="1 2">S1-08</strain>
    </source>
</reference>
<keyword evidence="2" id="KW-1185">Reference proteome</keyword>
<evidence type="ECO:0000313" key="2">
    <source>
        <dbReference type="Proteomes" id="UP000031760"/>
    </source>
</evidence>
<dbReference type="AlphaFoldDB" id="W8VVC5"/>
<sequence>MPLLEHRDLQLWYVVVGFFRFRESELTTNSVQTAHST</sequence>
<protein>
    <submittedName>
        <fullName evidence="1">Uncharacterized protein</fullName>
    </submittedName>
</protein>
<dbReference type="Proteomes" id="UP000031760">
    <property type="component" value="Chromosome"/>
</dbReference>
<gene>
    <name evidence="1" type="ORF">NMS_1314</name>
</gene>
<proteinExistence type="predicted"/>
<dbReference type="KEGG" id="nmf:NMS_1314"/>
<accession>W8VVC5</accession>
<dbReference type="EMBL" id="AP014548">
    <property type="protein sequence ID" value="BAO55323.1"/>
    <property type="molecule type" value="Genomic_DNA"/>
</dbReference>